<dbReference type="Pfam" id="PF25597">
    <property type="entry name" value="SH3_retrovirus"/>
    <property type="match status" value="1"/>
</dbReference>
<dbReference type="SUPFAM" id="SSF53098">
    <property type="entry name" value="Ribonuclease H-like"/>
    <property type="match status" value="1"/>
</dbReference>
<dbReference type="InterPro" id="IPR036397">
    <property type="entry name" value="RNaseH_sf"/>
</dbReference>
<feature type="domain" description="Retroviral polymerase SH3-like" evidence="4">
    <location>
        <begin position="73"/>
        <end position="113"/>
    </location>
</feature>
<dbReference type="Gene3D" id="3.30.420.10">
    <property type="entry name" value="Ribonuclease H-like superfamily/Ribonuclease H"/>
    <property type="match status" value="1"/>
</dbReference>
<evidence type="ECO:0000313" key="5">
    <source>
        <dbReference type="EMBL" id="KAI5335739.1"/>
    </source>
</evidence>
<dbReference type="Pfam" id="PF07727">
    <property type="entry name" value="RVT_2"/>
    <property type="match status" value="1"/>
</dbReference>
<proteinExistence type="predicted"/>
<name>A0AAD4Z7T9_PRUDU</name>
<evidence type="ECO:0000259" key="4">
    <source>
        <dbReference type="Pfam" id="PF25597"/>
    </source>
</evidence>
<organism evidence="5 6">
    <name type="scientific">Prunus dulcis</name>
    <name type="common">Almond</name>
    <name type="synonym">Amygdalus dulcis</name>
    <dbReference type="NCBI Taxonomy" id="3755"/>
    <lineage>
        <taxon>Eukaryota</taxon>
        <taxon>Viridiplantae</taxon>
        <taxon>Streptophyta</taxon>
        <taxon>Embryophyta</taxon>
        <taxon>Tracheophyta</taxon>
        <taxon>Spermatophyta</taxon>
        <taxon>Magnoliopsida</taxon>
        <taxon>eudicotyledons</taxon>
        <taxon>Gunneridae</taxon>
        <taxon>Pentapetalae</taxon>
        <taxon>rosids</taxon>
        <taxon>fabids</taxon>
        <taxon>Rosales</taxon>
        <taxon>Rosaceae</taxon>
        <taxon>Amygdaloideae</taxon>
        <taxon>Amygdaleae</taxon>
        <taxon>Prunus</taxon>
    </lineage>
</organism>
<accession>A0AAD4Z7T9</accession>
<dbReference type="AlphaFoldDB" id="A0AAD4Z7T9"/>
<evidence type="ECO:0000313" key="6">
    <source>
        <dbReference type="Proteomes" id="UP001054821"/>
    </source>
</evidence>
<dbReference type="InterPro" id="IPR057670">
    <property type="entry name" value="SH3_retrovirus"/>
</dbReference>
<evidence type="ECO:0000256" key="1">
    <source>
        <dbReference type="ARBA" id="ARBA00022723"/>
    </source>
</evidence>
<evidence type="ECO:0000259" key="3">
    <source>
        <dbReference type="Pfam" id="PF07727"/>
    </source>
</evidence>
<evidence type="ECO:0000256" key="2">
    <source>
        <dbReference type="ARBA" id="ARBA00022801"/>
    </source>
</evidence>
<dbReference type="Proteomes" id="UP001054821">
    <property type="component" value="Chromosome 4"/>
</dbReference>
<evidence type="ECO:0008006" key="7">
    <source>
        <dbReference type="Google" id="ProtNLM"/>
    </source>
</evidence>
<dbReference type="GO" id="GO:0003676">
    <property type="term" value="F:nucleic acid binding"/>
    <property type="evidence" value="ECO:0007669"/>
    <property type="project" value="InterPro"/>
</dbReference>
<dbReference type="InterPro" id="IPR039537">
    <property type="entry name" value="Retrotran_Ty1/copia-like"/>
</dbReference>
<gene>
    <name evidence="5" type="ORF">L3X38_025873</name>
</gene>
<reference evidence="5 6" key="1">
    <citation type="journal article" date="2022" name="G3 (Bethesda)">
        <title>Whole-genome sequence and methylome profiling of the almond [Prunus dulcis (Mill.) D.A. Webb] cultivar 'Nonpareil'.</title>
        <authorList>
            <person name="D'Amico-Willman K.M."/>
            <person name="Ouma W.Z."/>
            <person name="Meulia T."/>
            <person name="Sideli G.M."/>
            <person name="Gradziel T.M."/>
            <person name="Fresnedo-Ramirez J."/>
        </authorList>
    </citation>
    <scope>NUCLEOTIDE SEQUENCE [LARGE SCALE GENOMIC DNA]</scope>
    <source>
        <strain evidence="5">Clone GOH B32 T37-40</strain>
    </source>
</reference>
<comment type="caution">
    <text evidence="5">The sequence shown here is derived from an EMBL/GenBank/DDBJ whole genome shotgun (WGS) entry which is preliminary data.</text>
</comment>
<dbReference type="InterPro" id="IPR013103">
    <property type="entry name" value="RVT_2"/>
</dbReference>
<keyword evidence="1" id="KW-0479">Metal-binding</keyword>
<keyword evidence="6" id="KW-1185">Reference proteome</keyword>
<dbReference type="SUPFAM" id="SSF56672">
    <property type="entry name" value="DNA/RNA polymerases"/>
    <property type="match status" value="1"/>
</dbReference>
<dbReference type="GO" id="GO:0046872">
    <property type="term" value="F:metal ion binding"/>
    <property type="evidence" value="ECO:0007669"/>
    <property type="project" value="UniProtKB-KW"/>
</dbReference>
<dbReference type="EMBL" id="JAJFAZ020000004">
    <property type="protein sequence ID" value="KAI5335739.1"/>
    <property type="molecule type" value="Genomic_DNA"/>
</dbReference>
<dbReference type="GO" id="GO:0016787">
    <property type="term" value="F:hydrolase activity"/>
    <property type="evidence" value="ECO:0007669"/>
    <property type="project" value="UniProtKB-KW"/>
</dbReference>
<dbReference type="InterPro" id="IPR012337">
    <property type="entry name" value="RNaseH-like_sf"/>
</dbReference>
<dbReference type="PANTHER" id="PTHR42648">
    <property type="entry name" value="TRANSPOSASE, PUTATIVE-RELATED"/>
    <property type="match status" value="1"/>
</dbReference>
<protein>
    <recommendedName>
        <fullName evidence="7">Retrovirus-related Pol polyprotein from transposon TNT 1-94</fullName>
    </recommendedName>
</protein>
<keyword evidence="2" id="KW-0378">Hydrolase</keyword>
<dbReference type="PANTHER" id="PTHR42648:SF28">
    <property type="entry name" value="TRANSPOSON-ENCODED PROTEIN WITH RIBONUCLEASE H-LIKE AND RETROVIRUS ZINC FINGER-LIKE DOMAINS"/>
    <property type="match status" value="1"/>
</dbReference>
<sequence>MPGTLQHNGVAERRNRTLKDMVRSMISKTYLPKSLWGEAIEPANYILHRVPKASFEIWTTRKPTLRHLHVWSCKAEARICNPQEKKPNPKTISCHFIGYPASTKDFRFYCPNYGTQNVETGYAKYIKYEKNATENEDFIFEEEGDIAVIENDGTPLFPLSETVLKNPEFEESVEPQEQAVENPELDNLQKPIQPKRFDRPRRSTTNSDYVYLQEANFDIGDEADPTSFKEAIFNELESMKNNKVWELVEPHKRQKLVGSKWVFKIKKDKDGRIERFNVRLVAKGFTQREGIDYTKMFSPVSNKDSFRIIITLVADYGLLLHQMDVKTAFLNGELEEENYMRQPKGFAKEGKVRMVCKLGKTIYGLKQASKMWYFKFHQTVSSYGFIENIADQCIYLKK</sequence>
<dbReference type="InterPro" id="IPR043502">
    <property type="entry name" value="DNA/RNA_pol_sf"/>
</dbReference>
<feature type="domain" description="Reverse transcriptase Ty1/copia-type" evidence="3">
    <location>
        <begin position="242"/>
        <end position="397"/>
    </location>
</feature>